<name>A0AAQ4EWA9_AMBAM</name>
<protein>
    <submittedName>
        <fullName evidence="1">Uncharacterized protein</fullName>
    </submittedName>
</protein>
<dbReference type="EMBL" id="JARKHS020010337">
    <property type="protein sequence ID" value="KAK8778858.1"/>
    <property type="molecule type" value="Genomic_DNA"/>
</dbReference>
<evidence type="ECO:0000313" key="1">
    <source>
        <dbReference type="EMBL" id="KAK8778858.1"/>
    </source>
</evidence>
<reference evidence="1 2" key="1">
    <citation type="journal article" date="2023" name="Arcadia Sci">
        <title>De novo assembly of a long-read Amblyomma americanum tick genome.</title>
        <authorList>
            <person name="Chou S."/>
            <person name="Poskanzer K.E."/>
            <person name="Rollins M."/>
            <person name="Thuy-Boun P.S."/>
        </authorList>
    </citation>
    <scope>NUCLEOTIDE SEQUENCE [LARGE SCALE GENOMIC DNA]</scope>
    <source>
        <strain evidence="1">F_SG_1</strain>
        <tissue evidence="1">Salivary glands</tissue>
    </source>
</reference>
<organism evidence="1 2">
    <name type="scientific">Amblyomma americanum</name>
    <name type="common">Lone star tick</name>
    <dbReference type="NCBI Taxonomy" id="6943"/>
    <lineage>
        <taxon>Eukaryota</taxon>
        <taxon>Metazoa</taxon>
        <taxon>Ecdysozoa</taxon>
        <taxon>Arthropoda</taxon>
        <taxon>Chelicerata</taxon>
        <taxon>Arachnida</taxon>
        <taxon>Acari</taxon>
        <taxon>Parasitiformes</taxon>
        <taxon>Ixodida</taxon>
        <taxon>Ixodoidea</taxon>
        <taxon>Ixodidae</taxon>
        <taxon>Amblyomminae</taxon>
        <taxon>Amblyomma</taxon>
    </lineage>
</organism>
<proteinExistence type="predicted"/>
<keyword evidence="2" id="KW-1185">Reference proteome</keyword>
<sequence>MASGNVVLLWSVCGAAALLCALLTLRTSYVVPLLYRRDQPKRGHRRTERQNQVLLSKTPLVTGTATAYSRLGNTQVLREHKGYRLHYDRVPTVPGPIAFSSILLHRQGGVDEAQAPVQPTSQLYSEQQQFQCGVQLSINSKTLRFGVRALLHSPYSHYTKAGV</sequence>
<evidence type="ECO:0000313" key="2">
    <source>
        <dbReference type="Proteomes" id="UP001321473"/>
    </source>
</evidence>
<gene>
    <name evidence="1" type="ORF">V5799_019801</name>
</gene>
<dbReference type="Proteomes" id="UP001321473">
    <property type="component" value="Unassembled WGS sequence"/>
</dbReference>
<comment type="caution">
    <text evidence="1">The sequence shown here is derived from an EMBL/GenBank/DDBJ whole genome shotgun (WGS) entry which is preliminary data.</text>
</comment>
<accession>A0AAQ4EWA9</accession>
<dbReference type="AlphaFoldDB" id="A0AAQ4EWA9"/>